<evidence type="ECO:0000313" key="4">
    <source>
        <dbReference type="EMBL" id="ETO79205.1"/>
    </source>
</evidence>
<evidence type="ECO:0000313" key="5">
    <source>
        <dbReference type="Proteomes" id="UP000028582"/>
    </source>
</evidence>
<sequence length="387" mass="43027">MSHPSSSNSSTWTRGSDVNWTLTHQRDTLQPPRKILLSTLRVKVVTTEPGSSTPAYATDSVHKSRIQNWFKASFKWCVNALTLCCLRQPKRSSYTEICRGPTLGSKPTISTNARGDSSSIEFVPIRSPLCGPVQKPAPPPHDDDEDDDLSMKSARIAAREIERCGAKLSPAKPREMMKKSGIWGCDEHERYCEALEMYRYGSWKQIAAHVGSRTERQVLSHAQSIRARKRKDEERQASAISSRLSLLEARKSTPEELLAASMKGPLSVNLPSFVNHRSDVVDASVDTAFTDLPPWDLSFDLDLSLTEEFEAKVPVERTNGEMTYDDEGSELQRSTKRSKLDPAAIVSFDAPLSSSSLEIFLEGVLSDDDVLELLEIPPTPLEIEHAS</sequence>
<dbReference type="EMBL" id="ANJA01001137">
    <property type="protein sequence ID" value="ETO79205.1"/>
    <property type="molecule type" value="Genomic_DNA"/>
</dbReference>
<gene>
    <name evidence="4" type="ORF">F444_06052</name>
</gene>
<reference evidence="4 5" key="1">
    <citation type="submission" date="2013-11" db="EMBL/GenBank/DDBJ databases">
        <title>The Genome Sequence of Phytophthora parasitica P1976.</title>
        <authorList>
            <consortium name="The Broad Institute Genomics Platform"/>
            <person name="Russ C."/>
            <person name="Tyler B."/>
            <person name="Panabieres F."/>
            <person name="Shan W."/>
            <person name="Tripathy S."/>
            <person name="Grunwald N."/>
            <person name="Machado M."/>
            <person name="Johnson C.S."/>
            <person name="Walker B."/>
            <person name="Young S."/>
            <person name="Zeng Q."/>
            <person name="Gargeya S."/>
            <person name="Fitzgerald M."/>
            <person name="Haas B."/>
            <person name="Abouelleil A."/>
            <person name="Allen A.W."/>
            <person name="Alvarado L."/>
            <person name="Arachchi H.M."/>
            <person name="Berlin A.M."/>
            <person name="Chapman S.B."/>
            <person name="Gainer-Dewar J."/>
            <person name="Goldberg J."/>
            <person name="Griggs A."/>
            <person name="Gujja S."/>
            <person name="Hansen M."/>
            <person name="Howarth C."/>
            <person name="Imamovic A."/>
            <person name="Ireland A."/>
            <person name="Larimer J."/>
            <person name="McCowan C."/>
            <person name="Murphy C."/>
            <person name="Pearson M."/>
            <person name="Poon T.W."/>
            <person name="Priest M."/>
            <person name="Roberts A."/>
            <person name="Saif S."/>
            <person name="Shea T."/>
            <person name="Sisk P."/>
            <person name="Sykes S."/>
            <person name="Wortman J."/>
            <person name="Nusbaum C."/>
            <person name="Birren B."/>
        </authorList>
    </citation>
    <scope>NUCLEOTIDE SEQUENCE [LARGE SCALE GENOMIC DNA]</scope>
    <source>
        <strain evidence="4 5">P1976</strain>
    </source>
</reference>
<dbReference type="InterPro" id="IPR009057">
    <property type="entry name" value="Homeodomain-like_sf"/>
</dbReference>
<dbReference type="PANTHER" id="PTHR12802">
    <property type="entry name" value="SWI/SNF COMPLEX-RELATED"/>
    <property type="match status" value="1"/>
</dbReference>
<name>A0A081AJZ4_PHYNI</name>
<dbReference type="InterPro" id="IPR017930">
    <property type="entry name" value="Myb_dom"/>
</dbReference>
<dbReference type="OrthoDB" id="125597at2759"/>
<dbReference type="PANTHER" id="PTHR12802:SF155">
    <property type="entry name" value="DEUBIQUITINASE MYSM1"/>
    <property type="match status" value="1"/>
</dbReference>
<dbReference type="Pfam" id="PF00249">
    <property type="entry name" value="Myb_DNA-binding"/>
    <property type="match status" value="1"/>
</dbReference>
<feature type="domain" description="HTH myb-type" evidence="3">
    <location>
        <begin position="175"/>
        <end position="230"/>
    </location>
</feature>
<dbReference type="Gene3D" id="1.10.10.60">
    <property type="entry name" value="Homeodomain-like"/>
    <property type="match status" value="1"/>
</dbReference>
<evidence type="ECO:0000256" key="1">
    <source>
        <dbReference type="ARBA" id="ARBA00023242"/>
    </source>
</evidence>
<comment type="caution">
    <text evidence="4">The sequence shown here is derived from an EMBL/GenBank/DDBJ whole genome shotgun (WGS) entry which is preliminary data.</text>
</comment>
<protein>
    <recommendedName>
        <fullName evidence="3">HTH myb-type domain-containing protein</fullName>
    </recommendedName>
</protein>
<keyword evidence="1" id="KW-0539">Nucleus</keyword>
<accession>A0A081AJZ4</accession>
<organism evidence="4 5">
    <name type="scientific">Phytophthora nicotianae P1976</name>
    <dbReference type="NCBI Taxonomy" id="1317066"/>
    <lineage>
        <taxon>Eukaryota</taxon>
        <taxon>Sar</taxon>
        <taxon>Stramenopiles</taxon>
        <taxon>Oomycota</taxon>
        <taxon>Peronosporomycetes</taxon>
        <taxon>Peronosporales</taxon>
        <taxon>Peronosporaceae</taxon>
        <taxon>Phytophthora</taxon>
    </lineage>
</organism>
<feature type="region of interest" description="Disordered" evidence="2">
    <location>
        <begin position="129"/>
        <end position="149"/>
    </location>
</feature>
<proteinExistence type="predicted"/>
<dbReference type="PROSITE" id="PS51294">
    <property type="entry name" value="HTH_MYB"/>
    <property type="match status" value="1"/>
</dbReference>
<evidence type="ECO:0000256" key="2">
    <source>
        <dbReference type="SAM" id="MobiDB-lite"/>
    </source>
</evidence>
<dbReference type="Proteomes" id="UP000028582">
    <property type="component" value="Unassembled WGS sequence"/>
</dbReference>
<dbReference type="SMART" id="SM00717">
    <property type="entry name" value="SANT"/>
    <property type="match status" value="1"/>
</dbReference>
<dbReference type="SUPFAM" id="SSF46689">
    <property type="entry name" value="Homeodomain-like"/>
    <property type="match status" value="1"/>
</dbReference>
<dbReference type="CDD" id="cd00167">
    <property type="entry name" value="SANT"/>
    <property type="match status" value="1"/>
</dbReference>
<evidence type="ECO:0000259" key="3">
    <source>
        <dbReference type="PROSITE" id="PS51294"/>
    </source>
</evidence>
<dbReference type="AlphaFoldDB" id="A0A081AJZ4"/>
<dbReference type="InterPro" id="IPR001005">
    <property type="entry name" value="SANT/Myb"/>
</dbReference>